<organism evidence="1 2">
    <name type="scientific">Rattus norvegicus</name>
    <name type="common">Rat</name>
    <dbReference type="NCBI Taxonomy" id="10116"/>
    <lineage>
        <taxon>Eukaryota</taxon>
        <taxon>Metazoa</taxon>
        <taxon>Chordata</taxon>
        <taxon>Craniata</taxon>
        <taxon>Vertebrata</taxon>
        <taxon>Euteleostomi</taxon>
        <taxon>Mammalia</taxon>
        <taxon>Eutheria</taxon>
        <taxon>Euarchontoglires</taxon>
        <taxon>Glires</taxon>
        <taxon>Rodentia</taxon>
        <taxon>Myomorpha</taxon>
        <taxon>Muroidea</taxon>
        <taxon>Muridae</taxon>
        <taxon>Murinae</taxon>
        <taxon>Rattus</taxon>
    </lineage>
</organism>
<gene>
    <name evidence="1" type="ORF">rCG_52484</name>
</gene>
<dbReference type="AlphaFoldDB" id="A6K0T1"/>
<name>A6K0T1_RAT</name>
<dbReference type="EMBL" id="CH474011">
    <property type="protein sequence ID" value="EDL88137.1"/>
    <property type="molecule type" value="Genomic_DNA"/>
</dbReference>
<evidence type="ECO:0000313" key="1">
    <source>
        <dbReference type="EMBL" id="EDL88137.1"/>
    </source>
</evidence>
<dbReference type="Proteomes" id="UP000234681">
    <property type="component" value="Chromosome 4"/>
</dbReference>
<accession>A6K0T1</accession>
<sequence>MWGGVRSLGRVQTWMWGGVRSLGRVQTCLEEHFAWQQLIRQESKTRNKVKSQSKVGKISQSVEYLTSRLRI</sequence>
<evidence type="ECO:0000313" key="2">
    <source>
        <dbReference type="Proteomes" id="UP000234681"/>
    </source>
</evidence>
<reference evidence="1 2" key="1">
    <citation type="submission" date="2005-09" db="EMBL/GenBank/DDBJ databases">
        <authorList>
            <person name="Mural R.J."/>
            <person name="Li P.W."/>
            <person name="Adams M.D."/>
            <person name="Amanatides P.G."/>
            <person name="Baden-Tillson H."/>
            <person name="Barnstead M."/>
            <person name="Chin S.H."/>
            <person name="Dew I."/>
            <person name="Evans C.A."/>
            <person name="Ferriera S."/>
            <person name="Flanigan M."/>
            <person name="Fosler C."/>
            <person name="Glodek A."/>
            <person name="Gu Z."/>
            <person name="Holt R.A."/>
            <person name="Jennings D."/>
            <person name="Kraft C.L."/>
            <person name="Lu F."/>
            <person name="Nguyen T."/>
            <person name="Nusskern D.R."/>
            <person name="Pfannkoch C.M."/>
            <person name="Sitter C."/>
            <person name="Sutton G.G."/>
            <person name="Venter J.C."/>
            <person name="Wang Z."/>
            <person name="Woodage T."/>
            <person name="Zheng X.H."/>
            <person name="Zhong F."/>
        </authorList>
    </citation>
    <scope>NUCLEOTIDE SEQUENCE [LARGE SCALE GENOMIC DNA]</scope>
    <source>
        <strain>BN</strain>
        <strain evidence="2">Sprague-Dawley</strain>
    </source>
</reference>
<proteinExistence type="predicted"/>
<protein>
    <submittedName>
        <fullName evidence="1">RCG52484</fullName>
    </submittedName>
</protein>